<evidence type="ECO:0000313" key="1">
    <source>
        <dbReference type="EMBL" id="KAJ8870357.1"/>
    </source>
</evidence>
<dbReference type="EMBL" id="JARBHB010000013">
    <property type="protein sequence ID" value="KAJ8870357.1"/>
    <property type="molecule type" value="Genomic_DNA"/>
</dbReference>
<comment type="caution">
    <text evidence="1">The sequence shown here is derived from an EMBL/GenBank/DDBJ whole genome shotgun (WGS) entry which is preliminary data.</text>
</comment>
<keyword evidence="2" id="KW-1185">Reference proteome</keyword>
<reference evidence="1 2" key="1">
    <citation type="submission" date="2023-02" db="EMBL/GenBank/DDBJ databases">
        <title>LHISI_Scaffold_Assembly.</title>
        <authorList>
            <person name="Stuart O.P."/>
            <person name="Cleave R."/>
            <person name="Magrath M.J.L."/>
            <person name="Mikheyev A.S."/>
        </authorList>
    </citation>
    <scope>NUCLEOTIDE SEQUENCE [LARGE SCALE GENOMIC DNA]</scope>
    <source>
        <strain evidence="1">Daus_M_001</strain>
        <tissue evidence="1">Leg muscle</tissue>
    </source>
</reference>
<protein>
    <submittedName>
        <fullName evidence="1">Uncharacterized protein</fullName>
    </submittedName>
</protein>
<accession>A0ABQ9GFR6</accession>
<sequence>MNMRNFPVYGQPLRLRYFELLRMPSNVAINSFLRPLFLKLNGAAVAERLACSSPIRAILAQSSAGTLRIFGCGNRYGRCRWSTGFLGGLPIPLPLLSGAAPYSPHFTSNGSSNPAGPGNFSDSFGDKLDFTILRALEHQLVVRWPLLQFHTRPGRMGFGSYTFLAVSLKAKPLQQKRHRLATASSVDDTLAGPDVSAIIISEGAGTRNELVVHVDDESCSSTDINFSALQVA</sequence>
<gene>
    <name evidence="1" type="ORF">PR048_029378</name>
</gene>
<proteinExistence type="predicted"/>
<name>A0ABQ9GFR6_9NEOP</name>
<dbReference type="Proteomes" id="UP001159363">
    <property type="component" value="Chromosome 12"/>
</dbReference>
<organism evidence="1 2">
    <name type="scientific">Dryococelus australis</name>
    <dbReference type="NCBI Taxonomy" id="614101"/>
    <lineage>
        <taxon>Eukaryota</taxon>
        <taxon>Metazoa</taxon>
        <taxon>Ecdysozoa</taxon>
        <taxon>Arthropoda</taxon>
        <taxon>Hexapoda</taxon>
        <taxon>Insecta</taxon>
        <taxon>Pterygota</taxon>
        <taxon>Neoptera</taxon>
        <taxon>Polyneoptera</taxon>
        <taxon>Phasmatodea</taxon>
        <taxon>Verophasmatodea</taxon>
        <taxon>Anareolatae</taxon>
        <taxon>Phasmatidae</taxon>
        <taxon>Eurycanthinae</taxon>
        <taxon>Dryococelus</taxon>
    </lineage>
</organism>
<evidence type="ECO:0000313" key="2">
    <source>
        <dbReference type="Proteomes" id="UP001159363"/>
    </source>
</evidence>